<dbReference type="FunFam" id="3.60.15.10:FF:000030">
    <property type="entry name" value="Metallo-beta-lactamase family protein"/>
    <property type="match status" value="1"/>
</dbReference>
<reference evidence="3 4" key="1">
    <citation type="submission" date="2009-01" db="EMBL/GenBank/DDBJ databases">
        <authorList>
            <person name="Qin X."/>
            <person name="Bachman B."/>
            <person name="Battles P."/>
            <person name="Bell A."/>
            <person name="Bess C."/>
            <person name="Bickham C."/>
            <person name="Chaboub L."/>
            <person name="Chen D."/>
            <person name="Coyle M."/>
            <person name="Deiros D.R."/>
            <person name="Dinh H."/>
            <person name="Forbes L."/>
            <person name="Fowler G."/>
            <person name="Francisco L."/>
            <person name="Fu Q."/>
            <person name="Gubbala S."/>
            <person name="Hale W."/>
            <person name="Han Y."/>
            <person name="Hemphill L."/>
            <person name="Highlander S.K."/>
            <person name="Hirani K."/>
            <person name="Hogues M."/>
            <person name="Jackson L."/>
            <person name="Jakkamsetti A."/>
            <person name="Javaid M."/>
            <person name="Jiang H."/>
            <person name="Korchina V."/>
            <person name="Kovar C."/>
            <person name="Lara F."/>
            <person name="Lee S."/>
            <person name="Mata R."/>
            <person name="Mathew T."/>
            <person name="Moen C."/>
            <person name="Morales K."/>
            <person name="Munidasa M."/>
            <person name="Nazareth L."/>
            <person name="Ngo R."/>
            <person name="Nguyen L."/>
            <person name="Okwuonu G."/>
            <person name="Ongeri F."/>
            <person name="Patil S."/>
            <person name="Petrosino J."/>
            <person name="Pham C."/>
            <person name="Pham P."/>
            <person name="Pu L.-L."/>
            <person name="Puazo M."/>
            <person name="Raj R."/>
            <person name="Reid J."/>
            <person name="Rouhana J."/>
            <person name="Saada N."/>
            <person name="Shang Y."/>
            <person name="Simmons D."/>
            <person name="Thornton R."/>
            <person name="Warren J."/>
            <person name="Weissenberger G."/>
            <person name="Zhang J."/>
            <person name="Zhang L."/>
            <person name="Zhou C."/>
            <person name="Zhu D."/>
            <person name="Muzny D."/>
            <person name="Worley K."/>
            <person name="Gibbs R."/>
        </authorList>
    </citation>
    <scope>NUCLEOTIDE SEQUENCE [LARGE SCALE GENOMIC DNA]</scope>
    <source>
        <strain evidence="3 4">ATCC 33300</strain>
    </source>
</reference>
<dbReference type="SUPFAM" id="SSF56281">
    <property type="entry name" value="Metallo-hydrolase/oxidoreductase"/>
    <property type="match status" value="1"/>
</dbReference>
<dbReference type="InterPro" id="IPR051682">
    <property type="entry name" value="Mito_Persulfide_Diox"/>
</dbReference>
<dbReference type="Gene3D" id="3.60.15.10">
    <property type="entry name" value="Ribonuclease Z/Hydroxyacylglutathione hydrolase-like"/>
    <property type="match status" value="1"/>
</dbReference>
<proteinExistence type="predicted"/>
<protein>
    <submittedName>
        <fullName evidence="3">Rhodanese-like protein</fullName>
    </submittedName>
</protein>
<dbReference type="InterPro" id="IPR001279">
    <property type="entry name" value="Metallo-B-lactamas"/>
</dbReference>
<dbReference type="SMART" id="SM00450">
    <property type="entry name" value="RHOD"/>
    <property type="match status" value="1"/>
</dbReference>
<dbReference type="Pfam" id="PF00581">
    <property type="entry name" value="Rhodanese"/>
    <property type="match status" value="2"/>
</dbReference>
<evidence type="ECO:0000256" key="1">
    <source>
        <dbReference type="ARBA" id="ARBA00022723"/>
    </source>
</evidence>
<dbReference type="GO" id="GO:0050313">
    <property type="term" value="F:sulfur dioxygenase activity"/>
    <property type="evidence" value="ECO:0007669"/>
    <property type="project" value="InterPro"/>
</dbReference>
<dbReference type="CDD" id="cd00158">
    <property type="entry name" value="RHOD"/>
    <property type="match status" value="1"/>
</dbReference>
<evidence type="ECO:0000313" key="4">
    <source>
        <dbReference type="Proteomes" id="UP000006241"/>
    </source>
</evidence>
<sequence length="493" mass="55073">MIMLTKAKFTTTIALFIILFLQGNQLQAQSYFFERVYDETLAQASFVIGDLKTKEAIVIDPKRDMDTYLEIAKANHLNITKVAETHIHADFLSGSRELAAVTNAELLLSDEGGADWQYQFLHTGLKDGSIISIGQVELKVMHTPGHTPESITFLVRDTKVPATPQRAITGDFIFVGDVGRPDLLEKAAGQVGSQELGAKKLYASIQKFSRLPDDLEIWAGHGAGSFCGKSLSTIPHSTLKEEKQNSKAFQFKNDEKGFVKYILDGQPTPPNYFAVMKQLNKVERPLLIQVPVHPKLNQPAFQKAIDNKLLVIDTRSKNEVVKGHIPGSLHIENGKSFSTWVGSLVDYQPQIVLITDESHTEDLTRKLMRIGMDNIYGFVTDLDKMNVALEKSDLVSIGELKKHLDKKDVQIIDVRTESEYHNGHIKGVENMVLTSLENNMDKISKDKPVIVHCQSGVRAAMAYSILKRNGVKNLKMYSGGINEWTEQKNELVK</sequence>
<organism evidence="3 4">
    <name type="scientific">Sphingobacterium spiritivorum ATCC 33300</name>
    <dbReference type="NCBI Taxonomy" id="525372"/>
    <lineage>
        <taxon>Bacteria</taxon>
        <taxon>Pseudomonadati</taxon>
        <taxon>Bacteroidota</taxon>
        <taxon>Sphingobacteriia</taxon>
        <taxon>Sphingobacteriales</taxon>
        <taxon>Sphingobacteriaceae</taxon>
        <taxon>Sphingobacterium</taxon>
    </lineage>
</organism>
<dbReference type="Pfam" id="PF00753">
    <property type="entry name" value="Lactamase_B"/>
    <property type="match status" value="1"/>
</dbReference>
<dbReference type="SMART" id="SM00849">
    <property type="entry name" value="Lactamase_B"/>
    <property type="match status" value="1"/>
</dbReference>
<name>C2FRV2_SPHSI</name>
<feature type="domain" description="Rhodanese" evidence="2">
    <location>
        <begin position="405"/>
        <end position="493"/>
    </location>
</feature>
<feature type="domain" description="Rhodanese" evidence="2">
    <location>
        <begin position="305"/>
        <end position="358"/>
    </location>
</feature>
<evidence type="ECO:0000313" key="3">
    <source>
        <dbReference type="EMBL" id="EEI94317.1"/>
    </source>
</evidence>
<dbReference type="AlphaFoldDB" id="C2FRV2"/>
<keyword evidence="1" id="KW-0479">Metal-binding</keyword>
<dbReference type="CDD" id="cd07724">
    <property type="entry name" value="POD-like_MBL-fold"/>
    <property type="match status" value="1"/>
</dbReference>
<accession>C2FRV2</accession>
<dbReference type="Proteomes" id="UP000006241">
    <property type="component" value="Unassembled WGS sequence"/>
</dbReference>
<dbReference type="PROSITE" id="PS50206">
    <property type="entry name" value="RHODANESE_3"/>
    <property type="match status" value="2"/>
</dbReference>
<dbReference type="InterPro" id="IPR001763">
    <property type="entry name" value="Rhodanese-like_dom"/>
</dbReference>
<dbReference type="GO" id="GO:0046872">
    <property type="term" value="F:metal ion binding"/>
    <property type="evidence" value="ECO:0007669"/>
    <property type="project" value="UniProtKB-KW"/>
</dbReference>
<dbReference type="GO" id="GO:0006749">
    <property type="term" value="P:glutathione metabolic process"/>
    <property type="evidence" value="ECO:0007669"/>
    <property type="project" value="InterPro"/>
</dbReference>
<dbReference type="InterPro" id="IPR044528">
    <property type="entry name" value="POD-like_MBL-fold"/>
</dbReference>
<dbReference type="EMBL" id="ACHB01000002">
    <property type="protein sequence ID" value="EEI94317.1"/>
    <property type="molecule type" value="Genomic_DNA"/>
</dbReference>
<dbReference type="PANTHER" id="PTHR43084">
    <property type="entry name" value="PERSULFIDE DIOXYGENASE ETHE1"/>
    <property type="match status" value="1"/>
</dbReference>
<dbReference type="SUPFAM" id="SSF52821">
    <property type="entry name" value="Rhodanese/Cell cycle control phosphatase"/>
    <property type="match status" value="2"/>
</dbReference>
<comment type="caution">
    <text evidence="3">The sequence shown here is derived from an EMBL/GenBank/DDBJ whole genome shotgun (WGS) entry which is preliminary data.</text>
</comment>
<dbReference type="Gene3D" id="3.40.250.10">
    <property type="entry name" value="Rhodanese-like domain"/>
    <property type="match status" value="2"/>
</dbReference>
<dbReference type="InterPro" id="IPR036873">
    <property type="entry name" value="Rhodanese-like_dom_sf"/>
</dbReference>
<dbReference type="InterPro" id="IPR036866">
    <property type="entry name" value="RibonucZ/Hydroxyglut_hydro"/>
</dbReference>
<dbReference type="PANTHER" id="PTHR43084:SF1">
    <property type="entry name" value="PERSULFIDE DIOXYGENASE ETHE1, MITOCHONDRIAL"/>
    <property type="match status" value="1"/>
</dbReference>
<gene>
    <name evidence="3" type="ORF">HMPREF0765_0058</name>
</gene>
<dbReference type="GO" id="GO:0070813">
    <property type="term" value="P:hydrogen sulfide metabolic process"/>
    <property type="evidence" value="ECO:0007669"/>
    <property type="project" value="TreeGrafter"/>
</dbReference>
<evidence type="ECO:0000259" key="2">
    <source>
        <dbReference type="PROSITE" id="PS50206"/>
    </source>
</evidence>
<dbReference type="HOGENOM" id="CLU_030571_7_1_10"/>